<dbReference type="InterPro" id="IPR001002">
    <property type="entry name" value="Chitin-bd_1"/>
</dbReference>
<accession>A0AAV2D0V8</accession>
<dbReference type="EMBL" id="OZ034814">
    <property type="protein sequence ID" value="CAL1362994.1"/>
    <property type="molecule type" value="Genomic_DNA"/>
</dbReference>
<name>A0AAV2D0V8_9ROSI</name>
<keyword evidence="1" id="KW-0147">Chitin-binding</keyword>
<dbReference type="GO" id="GO:0008061">
    <property type="term" value="F:chitin binding"/>
    <property type="evidence" value="ECO:0007669"/>
    <property type="project" value="UniProtKB-UniRule"/>
</dbReference>
<feature type="disulfide bond" evidence="1">
    <location>
        <begin position="44"/>
        <end position="56"/>
    </location>
</feature>
<evidence type="ECO:0000256" key="3">
    <source>
        <dbReference type="SAM" id="SignalP"/>
    </source>
</evidence>
<comment type="caution">
    <text evidence="1">Lacks conserved residue(s) required for the propagation of feature annotation.</text>
</comment>
<evidence type="ECO:0000256" key="2">
    <source>
        <dbReference type="SAM" id="MobiDB-lite"/>
    </source>
</evidence>
<evidence type="ECO:0000256" key="1">
    <source>
        <dbReference type="PROSITE-ProRule" id="PRU00261"/>
    </source>
</evidence>
<dbReference type="PROSITE" id="PS50941">
    <property type="entry name" value="CHIT_BIND_I_2"/>
    <property type="match status" value="1"/>
</dbReference>
<proteinExistence type="predicted"/>
<dbReference type="Proteomes" id="UP001497516">
    <property type="component" value="Chromosome 10"/>
</dbReference>
<keyword evidence="1" id="KW-1015">Disulfide bond</keyword>
<protein>
    <recommendedName>
        <fullName evidence="4">Chitin-binding type-1 domain-containing protein</fullName>
    </recommendedName>
</protein>
<feature type="domain" description="Chitin-binding type-1" evidence="4">
    <location>
        <begin position="38"/>
        <end position="88"/>
    </location>
</feature>
<feature type="compositionally biased region" description="Polar residues" evidence="2">
    <location>
        <begin position="100"/>
        <end position="118"/>
    </location>
</feature>
<feature type="signal peptide" evidence="3">
    <location>
        <begin position="1"/>
        <end position="23"/>
    </location>
</feature>
<feature type="chain" id="PRO_5043673894" description="Chitin-binding type-1 domain-containing protein" evidence="3">
    <location>
        <begin position="24"/>
        <end position="118"/>
    </location>
</feature>
<dbReference type="AlphaFoldDB" id="A0AAV2D0V8"/>
<organism evidence="5 6">
    <name type="scientific">Linum trigynum</name>
    <dbReference type="NCBI Taxonomy" id="586398"/>
    <lineage>
        <taxon>Eukaryota</taxon>
        <taxon>Viridiplantae</taxon>
        <taxon>Streptophyta</taxon>
        <taxon>Embryophyta</taxon>
        <taxon>Tracheophyta</taxon>
        <taxon>Spermatophyta</taxon>
        <taxon>Magnoliopsida</taxon>
        <taxon>eudicotyledons</taxon>
        <taxon>Gunneridae</taxon>
        <taxon>Pentapetalae</taxon>
        <taxon>rosids</taxon>
        <taxon>fabids</taxon>
        <taxon>Malpighiales</taxon>
        <taxon>Linaceae</taxon>
        <taxon>Linum</taxon>
    </lineage>
</organism>
<keyword evidence="6" id="KW-1185">Reference proteome</keyword>
<dbReference type="PROSITE" id="PS00026">
    <property type="entry name" value="CHIT_BIND_I_1"/>
    <property type="match status" value="1"/>
</dbReference>
<evidence type="ECO:0000313" key="6">
    <source>
        <dbReference type="Proteomes" id="UP001497516"/>
    </source>
</evidence>
<feature type="region of interest" description="Disordered" evidence="2">
    <location>
        <begin position="93"/>
        <end position="118"/>
    </location>
</feature>
<gene>
    <name evidence="5" type="ORF">LTRI10_LOCUS9721</name>
</gene>
<feature type="disulfide bond" evidence="1">
    <location>
        <begin position="49"/>
        <end position="63"/>
    </location>
</feature>
<dbReference type="InterPro" id="IPR018371">
    <property type="entry name" value="Chitin-binding_1_CS"/>
</dbReference>
<sequence length="118" mass="12221">MAPTILLVVVLVFMSSPSPVVVGAAESAQRTCDCAAFTTGCGQCEAGRCCSNWGFCGNSTGYCTPCYCKGADGNKICDPCHCVGRCPAPKENQQQQQQQLPPSSAGSGTNNQNGTYNA</sequence>
<keyword evidence="3" id="KW-0732">Signal</keyword>
<reference evidence="5 6" key="1">
    <citation type="submission" date="2024-04" db="EMBL/GenBank/DDBJ databases">
        <authorList>
            <person name="Fracassetti M."/>
        </authorList>
    </citation>
    <scope>NUCLEOTIDE SEQUENCE [LARGE SCALE GENOMIC DNA]</scope>
</reference>
<evidence type="ECO:0000313" key="5">
    <source>
        <dbReference type="EMBL" id="CAL1362994.1"/>
    </source>
</evidence>
<evidence type="ECO:0000259" key="4">
    <source>
        <dbReference type="PROSITE" id="PS50941"/>
    </source>
</evidence>